<name>A0A0R1ZC70_9LACO</name>
<organism evidence="1 2">
    <name type="scientific">Ligilactobacillus araffinosus DSM 20653</name>
    <dbReference type="NCBI Taxonomy" id="1423820"/>
    <lineage>
        <taxon>Bacteria</taxon>
        <taxon>Bacillati</taxon>
        <taxon>Bacillota</taxon>
        <taxon>Bacilli</taxon>
        <taxon>Lactobacillales</taxon>
        <taxon>Lactobacillaceae</taxon>
        <taxon>Ligilactobacillus</taxon>
    </lineage>
</organism>
<dbReference type="RefSeq" id="WP_057906684.1">
    <property type="nucleotide sequence ID" value="NZ_AYYZ01000025.1"/>
</dbReference>
<evidence type="ECO:0000313" key="1">
    <source>
        <dbReference type="EMBL" id="KRM52333.1"/>
    </source>
</evidence>
<dbReference type="Proteomes" id="UP000051291">
    <property type="component" value="Unassembled WGS sequence"/>
</dbReference>
<reference evidence="1 2" key="1">
    <citation type="journal article" date="2015" name="Genome Announc.">
        <title>Expanding the biotechnology potential of lactobacilli through comparative genomics of 213 strains and associated genera.</title>
        <authorList>
            <person name="Sun Z."/>
            <person name="Harris H.M."/>
            <person name="McCann A."/>
            <person name="Guo C."/>
            <person name="Argimon S."/>
            <person name="Zhang W."/>
            <person name="Yang X."/>
            <person name="Jeffery I.B."/>
            <person name="Cooney J.C."/>
            <person name="Kagawa T.F."/>
            <person name="Liu W."/>
            <person name="Song Y."/>
            <person name="Salvetti E."/>
            <person name="Wrobel A."/>
            <person name="Rasinkangas P."/>
            <person name="Parkhill J."/>
            <person name="Rea M.C."/>
            <person name="O'Sullivan O."/>
            <person name="Ritari J."/>
            <person name="Douillard F.P."/>
            <person name="Paul Ross R."/>
            <person name="Yang R."/>
            <person name="Briner A.E."/>
            <person name="Felis G.E."/>
            <person name="de Vos W.M."/>
            <person name="Barrangou R."/>
            <person name="Klaenhammer T.R."/>
            <person name="Caufield P.W."/>
            <person name="Cui Y."/>
            <person name="Zhang H."/>
            <person name="O'Toole P.W."/>
        </authorList>
    </citation>
    <scope>NUCLEOTIDE SEQUENCE [LARGE SCALE GENOMIC DNA]</scope>
    <source>
        <strain evidence="1 2">DSM 20653</strain>
    </source>
</reference>
<dbReference type="AlphaFoldDB" id="A0A0R1ZC70"/>
<dbReference type="PATRIC" id="fig|1423820.4.peg.771"/>
<dbReference type="STRING" id="1423820.FC64_GL000759"/>
<protein>
    <submittedName>
        <fullName evidence="1">Uncharacterized protein</fullName>
    </submittedName>
</protein>
<dbReference type="EMBL" id="AYYZ01000025">
    <property type="protein sequence ID" value="KRM52333.1"/>
    <property type="molecule type" value="Genomic_DNA"/>
</dbReference>
<gene>
    <name evidence="1" type="ORF">FC64_GL000759</name>
</gene>
<evidence type="ECO:0000313" key="2">
    <source>
        <dbReference type="Proteomes" id="UP000051291"/>
    </source>
</evidence>
<comment type="caution">
    <text evidence="1">The sequence shown here is derived from an EMBL/GenBank/DDBJ whole genome shotgun (WGS) entry which is preliminary data.</text>
</comment>
<proteinExistence type="predicted"/>
<sequence>MDIFRYKADSATGFEVVPVNDNYQLQKGELKELPRPCYTPMILDDEGNLVSNTLEASNQKAQEYLQKNDLNSDTMSVDAQVAQLTVQMAQQQKTSSAQISMLTKQVATLQATVNGLTAANKEG</sequence>
<accession>A0A0R1ZC70</accession>
<keyword evidence="2" id="KW-1185">Reference proteome</keyword>